<keyword evidence="1" id="KW-0472">Membrane</keyword>
<comment type="caution">
    <text evidence="2">The sequence shown here is derived from an EMBL/GenBank/DDBJ whole genome shotgun (WGS) entry which is preliminary data.</text>
</comment>
<dbReference type="Proteomes" id="UP000620366">
    <property type="component" value="Unassembled WGS sequence"/>
</dbReference>
<sequence>MRQNRAGAPLKSDHGRAMFFIRRHWLKILIFGGWGLVLLVSFCTTMVNTYSERSFDDICTVPIDENTRVRFYRGILEGEEETCVVDDPALLEEFFTYLRQYRYKQRGQYYDELADRSSFKGYYYFEVEWKRHCCYFWIESNLLERSFSNGFLIRKSGEQMELTEDFLSAYWEKLPWGKRADDEELWITQPPNPLTGG</sequence>
<evidence type="ECO:0000313" key="3">
    <source>
        <dbReference type="Proteomes" id="UP000620366"/>
    </source>
</evidence>
<proteinExistence type="predicted"/>
<keyword evidence="1" id="KW-1133">Transmembrane helix</keyword>
<accession>A0A926DDT1</accession>
<evidence type="ECO:0000313" key="2">
    <source>
        <dbReference type="EMBL" id="MBC8536768.1"/>
    </source>
</evidence>
<gene>
    <name evidence="2" type="ORF">H8695_08725</name>
</gene>
<dbReference type="RefSeq" id="WP_249300651.1">
    <property type="nucleotide sequence ID" value="NZ_JACRSP010000003.1"/>
</dbReference>
<organism evidence="2 3">
    <name type="scientific">Feifania hominis</name>
    <dbReference type="NCBI Taxonomy" id="2763660"/>
    <lineage>
        <taxon>Bacteria</taxon>
        <taxon>Bacillati</taxon>
        <taxon>Bacillota</taxon>
        <taxon>Clostridia</taxon>
        <taxon>Eubacteriales</taxon>
        <taxon>Feifaniaceae</taxon>
        <taxon>Feifania</taxon>
    </lineage>
</organism>
<protein>
    <submittedName>
        <fullName evidence="2">Uncharacterized protein</fullName>
    </submittedName>
</protein>
<reference evidence="2" key="1">
    <citation type="submission" date="2020-08" db="EMBL/GenBank/DDBJ databases">
        <title>Genome public.</title>
        <authorList>
            <person name="Liu C."/>
            <person name="Sun Q."/>
        </authorList>
    </citation>
    <scope>NUCLEOTIDE SEQUENCE</scope>
    <source>
        <strain evidence="2">BX7</strain>
    </source>
</reference>
<keyword evidence="1" id="KW-0812">Transmembrane</keyword>
<dbReference type="AlphaFoldDB" id="A0A926DDT1"/>
<evidence type="ECO:0000256" key="1">
    <source>
        <dbReference type="SAM" id="Phobius"/>
    </source>
</evidence>
<name>A0A926DDT1_9FIRM</name>
<feature type="transmembrane region" description="Helical" evidence="1">
    <location>
        <begin position="25"/>
        <end position="47"/>
    </location>
</feature>
<dbReference type="EMBL" id="JACRSP010000003">
    <property type="protein sequence ID" value="MBC8536768.1"/>
    <property type="molecule type" value="Genomic_DNA"/>
</dbReference>
<keyword evidence="3" id="KW-1185">Reference proteome</keyword>